<protein>
    <recommendedName>
        <fullName evidence="8">Dihydroorotate dehydrogenase catalytic domain-containing protein</fullName>
    </recommendedName>
</protein>
<evidence type="ECO:0000256" key="3">
    <source>
        <dbReference type="ARBA" id="ARBA00004725"/>
    </source>
</evidence>
<feature type="non-terminal residue" evidence="9">
    <location>
        <position position="268"/>
    </location>
</feature>
<evidence type="ECO:0000256" key="4">
    <source>
        <dbReference type="ARBA" id="ARBA00022630"/>
    </source>
</evidence>
<dbReference type="EMBL" id="UINC01170370">
    <property type="protein sequence ID" value="SVD74385.1"/>
    <property type="molecule type" value="Genomic_DNA"/>
</dbReference>
<dbReference type="PROSITE" id="PS00912">
    <property type="entry name" value="DHODEHASE_2"/>
    <property type="match status" value="1"/>
</dbReference>
<evidence type="ECO:0000256" key="2">
    <source>
        <dbReference type="ARBA" id="ARBA00003125"/>
    </source>
</evidence>
<organism evidence="9">
    <name type="scientific">marine metagenome</name>
    <dbReference type="NCBI Taxonomy" id="408172"/>
    <lineage>
        <taxon>unclassified sequences</taxon>
        <taxon>metagenomes</taxon>
        <taxon>ecological metagenomes</taxon>
    </lineage>
</organism>
<evidence type="ECO:0000256" key="7">
    <source>
        <dbReference type="ARBA" id="ARBA00023002"/>
    </source>
</evidence>
<name>A0A382XUS3_9ZZZZ</name>
<dbReference type="UniPathway" id="UPA00070"/>
<comment type="pathway">
    <text evidence="3">Pyrimidine metabolism; UMP biosynthesis via de novo pathway.</text>
</comment>
<evidence type="ECO:0000259" key="8">
    <source>
        <dbReference type="Pfam" id="PF01180"/>
    </source>
</evidence>
<dbReference type="GO" id="GO:0004152">
    <property type="term" value="F:dihydroorotate dehydrogenase activity"/>
    <property type="evidence" value="ECO:0007669"/>
    <property type="project" value="InterPro"/>
</dbReference>
<dbReference type="InterPro" id="IPR005720">
    <property type="entry name" value="Dihydroorotate_DH_cat"/>
</dbReference>
<comment type="function">
    <text evidence="2">Catalyzes the conversion of dihydroorotate to orotate with quinone as electron acceptor.</text>
</comment>
<dbReference type="GO" id="GO:0044205">
    <property type="term" value="P:'de novo' UMP biosynthetic process"/>
    <property type="evidence" value="ECO:0007669"/>
    <property type="project" value="UniProtKB-UniPathway"/>
</dbReference>
<evidence type="ECO:0000256" key="1">
    <source>
        <dbReference type="ARBA" id="ARBA00001917"/>
    </source>
</evidence>
<dbReference type="GO" id="GO:0006207">
    <property type="term" value="P:'de novo' pyrimidine nucleobase biosynthetic process"/>
    <property type="evidence" value="ECO:0007669"/>
    <property type="project" value="InterPro"/>
</dbReference>
<dbReference type="Pfam" id="PF01180">
    <property type="entry name" value="DHO_dh"/>
    <property type="match status" value="1"/>
</dbReference>
<comment type="cofactor">
    <cofactor evidence="1">
        <name>FMN</name>
        <dbReference type="ChEBI" id="CHEBI:58210"/>
    </cofactor>
</comment>
<dbReference type="InterPro" id="IPR050074">
    <property type="entry name" value="DHO_dehydrogenase"/>
</dbReference>
<dbReference type="PANTHER" id="PTHR48109:SF4">
    <property type="entry name" value="DIHYDROOROTATE DEHYDROGENASE (QUINONE), MITOCHONDRIAL"/>
    <property type="match status" value="1"/>
</dbReference>
<dbReference type="PIRSF" id="PIRSF000164">
    <property type="entry name" value="DHO_oxidase"/>
    <property type="match status" value="1"/>
</dbReference>
<keyword evidence="4" id="KW-0285">Flavoprotein</keyword>
<dbReference type="AlphaFoldDB" id="A0A382XUS3"/>
<dbReference type="SUPFAM" id="SSF51395">
    <property type="entry name" value="FMN-linked oxidoreductases"/>
    <property type="match status" value="1"/>
</dbReference>
<dbReference type="PANTHER" id="PTHR48109">
    <property type="entry name" value="DIHYDROOROTATE DEHYDROGENASE (QUINONE), MITOCHONDRIAL-RELATED"/>
    <property type="match status" value="1"/>
</dbReference>
<evidence type="ECO:0000313" key="9">
    <source>
        <dbReference type="EMBL" id="SVD74385.1"/>
    </source>
</evidence>
<dbReference type="Gene3D" id="3.20.20.70">
    <property type="entry name" value="Aldolase class I"/>
    <property type="match status" value="1"/>
</dbReference>
<evidence type="ECO:0000256" key="6">
    <source>
        <dbReference type="ARBA" id="ARBA00022975"/>
    </source>
</evidence>
<dbReference type="GO" id="GO:0005737">
    <property type="term" value="C:cytoplasm"/>
    <property type="evidence" value="ECO:0007669"/>
    <property type="project" value="InterPro"/>
</dbReference>
<dbReference type="InterPro" id="IPR013785">
    <property type="entry name" value="Aldolase_TIM"/>
</dbReference>
<accession>A0A382XUS3</accession>
<keyword evidence="6" id="KW-0665">Pyrimidine biosynthesis</keyword>
<evidence type="ECO:0000256" key="5">
    <source>
        <dbReference type="ARBA" id="ARBA00022643"/>
    </source>
</evidence>
<gene>
    <name evidence="9" type="ORF">METZ01_LOCUS427239</name>
</gene>
<dbReference type="InterPro" id="IPR001295">
    <property type="entry name" value="Dihydroorotate_DH_CS"/>
</dbReference>
<dbReference type="InterPro" id="IPR012135">
    <property type="entry name" value="Dihydroorotate_DH_1_2"/>
</dbReference>
<feature type="non-terminal residue" evidence="9">
    <location>
        <position position="1"/>
    </location>
</feature>
<sequence length="268" mass="28894">VYGMKFPSPIVGASFKSELQILDIWFHMGLGGIILKTIMQEERDGNLRPRLQDAFFDGQKGLLNSMGLPGPGIDEFAIAIPKFSIWDYGRPLGISVGGDSREDYVDTVATLEQALCEKDSVYFYELNISCPNTKTGKSLSENLQDLESVLQEVRQLTSNPVSVKVSPDQKDGDLKRIGEISKSNHKVIINAGNTTYKKSIDVGIASSHFSSVGGGLSGPVLFSRTLDMVKLFSGFNIPIMATGGISTINHVAALQEAGATLFGMATAL</sequence>
<reference evidence="9" key="1">
    <citation type="submission" date="2018-05" db="EMBL/GenBank/DDBJ databases">
        <authorList>
            <person name="Lanie J.A."/>
            <person name="Ng W.-L."/>
            <person name="Kazmierczak K.M."/>
            <person name="Andrzejewski T.M."/>
            <person name="Davidsen T.M."/>
            <person name="Wayne K.J."/>
            <person name="Tettelin H."/>
            <person name="Glass J.I."/>
            <person name="Rusch D."/>
            <person name="Podicherti R."/>
            <person name="Tsui H.-C.T."/>
            <person name="Winkler M.E."/>
        </authorList>
    </citation>
    <scope>NUCLEOTIDE SEQUENCE</scope>
</reference>
<keyword evidence="7" id="KW-0560">Oxidoreductase</keyword>
<feature type="domain" description="Dihydroorotate dehydrogenase catalytic" evidence="8">
    <location>
        <begin position="1"/>
        <end position="268"/>
    </location>
</feature>
<keyword evidence="5" id="KW-0288">FMN</keyword>
<proteinExistence type="predicted"/>